<keyword evidence="7" id="KW-1185">Reference proteome</keyword>
<reference evidence="6" key="2">
    <citation type="submission" date="2025-08" db="UniProtKB">
        <authorList>
            <consortium name="Ensembl"/>
        </authorList>
    </citation>
    <scope>IDENTIFICATION</scope>
</reference>
<evidence type="ECO:0000256" key="5">
    <source>
        <dbReference type="ARBA" id="ARBA00076566"/>
    </source>
</evidence>
<dbReference type="InterPro" id="IPR032675">
    <property type="entry name" value="LRR_dom_sf"/>
</dbReference>
<dbReference type="Gene3D" id="3.80.10.10">
    <property type="entry name" value="Ribonuclease Inhibitor"/>
    <property type="match status" value="1"/>
</dbReference>
<dbReference type="EMBL" id="AFYH01010057">
    <property type="status" value="NOT_ANNOTATED_CDS"/>
    <property type="molecule type" value="Genomic_DNA"/>
</dbReference>
<dbReference type="FunCoup" id="H3BFY2">
    <property type="interactions" value="43"/>
</dbReference>
<dbReference type="OMA" id="GFRFAGQ"/>
<dbReference type="Bgee" id="ENSLACG00000018274">
    <property type="expression patterns" value="Expressed in chordate pharynx and 5 other cell types or tissues"/>
</dbReference>
<reference evidence="6" key="3">
    <citation type="submission" date="2025-09" db="UniProtKB">
        <authorList>
            <consortium name="Ensembl"/>
        </authorList>
    </citation>
    <scope>IDENTIFICATION</scope>
</reference>
<dbReference type="GeneTree" id="ENSGT00940000160500"/>
<evidence type="ECO:0000256" key="2">
    <source>
        <dbReference type="ARBA" id="ARBA00057777"/>
    </source>
</evidence>
<dbReference type="FunFam" id="3.80.10.10:FF:000168">
    <property type="entry name" value="Distal membrane arm assembly complex 2"/>
    <property type="match status" value="1"/>
</dbReference>
<comment type="subunit">
    <text evidence="3">Interacts with incompletely assembled mitochondrial NADH:ubiquinone oxidoreductase complex (complex I).</text>
</comment>
<sequence>MAAPLLLRGRLCFQLVKISCRTCSSTTKPPHLPLRQRIFHYLCTRFYDIENLINWSVSVRHWHLRKQNVYYSYTQQLYGEYIAAAYYILNHKGGIRFAGHRDWFRANRRGKFDWSFLNYKDVPLEAVDASGSLINYDGLDHLVCLKELKHLNLSGCPHVDDWCLDRLHMFKDSLEELNLAGCPQVTERGLAVLHHLKSVPTKYH</sequence>
<dbReference type="Proteomes" id="UP000008672">
    <property type="component" value="Unassembled WGS sequence"/>
</dbReference>
<comment type="function">
    <text evidence="2">Required for the assembly of the mitochondrial NADH:ubiquinone oxidoreductase complex (complex I). Involved in the assembly of the distal region of complex I.</text>
</comment>
<evidence type="ECO:0000256" key="3">
    <source>
        <dbReference type="ARBA" id="ARBA00062608"/>
    </source>
</evidence>
<gene>
    <name evidence="6" type="primary">DMAC2</name>
</gene>
<dbReference type="SUPFAM" id="SSF52047">
    <property type="entry name" value="RNI-like"/>
    <property type="match status" value="1"/>
</dbReference>
<proteinExistence type="inferred from homology"/>
<reference evidence="7" key="1">
    <citation type="submission" date="2011-08" db="EMBL/GenBank/DDBJ databases">
        <title>The draft genome of Latimeria chalumnae.</title>
        <authorList>
            <person name="Di Palma F."/>
            <person name="Alfoldi J."/>
            <person name="Johnson J."/>
            <person name="Berlin A."/>
            <person name="Gnerre S."/>
            <person name="Jaffe D."/>
            <person name="MacCallum I."/>
            <person name="Young S."/>
            <person name="Walker B.J."/>
            <person name="Lander E."/>
            <person name="Lindblad-Toh K."/>
        </authorList>
    </citation>
    <scope>NUCLEOTIDE SEQUENCE [LARGE SCALE GENOMIC DNA]</scope>
    <source>
        <strain evidence="7">Wild caught</strain>
    </source>
</reference>
<protein>
    <recommendedName>
        <fullName evidence="4">Distal membrane-arm assembly complex protein 2</fullName>
    </recommendedName>
    <alternativeName>
        <fullName evidence="5">ATP synthase subunit s-like protein</fullName>
    </alternativeName>
</protein>
<dbReference type="AlphaFoldDB" id="H3BFY2"/>
<name>H3BFY2_LATCH</name>
<organism evidence="6 7">
    <name type="scientific">Latimeria chalumnae</name>
    <name type="common">Coelacanth</name>
    <dbReference type="NCBI Taxonomy" id="7897"/>
    <lineage>
        <taxon>Eukaryota</taxon>
        <taxon>Metazoa</taxon>
        <taxon>Chordata</taxon>
        <taxon>Craniata</taxon>
        <taxon>Vertebrata</taxon>
        <taxon>Euteleostomi</taxon>
        <taxon>Coelacanthiformes</taxon>
        <taxon>Coelacanthidae</taxon>
        <taxon>Latimeria</taxon>
    </lineage>
</organism>
<evidence type="ECO:0000256" key="1">
    <source>
        <dbReference type="ARBA" id="ARBA00006901"/>
    </source>
</evidence>
<comment type="similarity">
    <text evidence="1">Belongs to the ATP synthase subunit s family.</text>
</comment>
<dbReference type="HOGENOM" id="CLU_072474_0_1_1"/>
<accession>H3BFY2</accession>
<evidence type="ECO:0000256" key="4">
    <source>
        <dbReference type="ARBA" id="ARBA00072316"/>
    </source>
</evidence>
<dbReference type="STRING" id="7897.ENSLACP00000020803"/>
<dbReference type="Ensembl" id="ENSLACT00000020943.1">
    <property type="protein sequence ID" value="ENSLACP00000020803.1"/>
    <property type="gene ID" value="ENSLACG00000018274.1"/>
</dbReference>
<evidence type="ECO:0000313" key="7">
    <source>
        <dbReference type="Proteomes" id="UP000008672"/>
    </source>
</evidence>
<evidence type="ECO:0000313" key="6">
    <source>
        <dbReference type="Ensembl" id="ENSLACP00000020803.1"/>
    </source>
</evidence>
<dbReference type="InParanoid" id="H3BFY2"/>
<dbReference type="eggNOG" id="KOG3864">
    <property type="taxonomic scope" value="Eukaryota"/>
</dbReference>